<keyword evidence="7 9" id="KW-0456">Lyase</keyword>
<keyword evidence="6 9" id="KW-0443">Lipid metabolism</keyword>
<evidence type="ECO:0000313" key="11">
    <source>
        <dbReference type="Proteomes" id="UP000199118"/>
    </source>
</evidence>
<dbReference type="EMBL" id="FNMZ01000001">
    <property type="protein sequence ID" value="SDW23985.1"/>
    <property type="molecule type" value="Genomic_DNA"/>
</dbReference>
<evidence type="ECO:0000256" key="8">
    <source>
        <dbReference type="ARBA" id="ARBA00025049"/>
    </source>
</evidence>
<evidence type="ECO:0000256" key="9">
    <source>
        <dbReference type="HAMAP-Rule" id="MF_00406"/>
    </source>
</evidence>
<evidence type="ECO:0000256" key="4">
    <source>
        <dbReference type="ARBA" id="ARBA00022516"/>
    </source>
</evidence>
<keyword evidence="3 9" id="KW-0963">Cytoplasm</keyword>
<dbReference type="RefSeq" id="WP_092679529.1">
    <property type="nucleotide sequence ID" value="NZ_FNMZ01000001.1"/>
</dbReference>
<comment type="similarity">
    <text evidence="2 9">Belongs to the thioester dehydratase family. FabZ subfamily.</text>
</comment>
<evidence type="ECO:0000256" key="6">
    <source>
        <dbReference type="ARBA" id="ARBA00023098"/>
    </source>
</evidence>
<dbReference type="HAMAP" id="MF_00406">
    <property type="entry name" value="FabZ"/>
    <property type="match status" value="1"/>
</dbReference>
<accession>A0A1H2RXG0</accession>
<dbReference type="CDD" id="cd01288">
    <property type="entry name" value="FabZ"/>
    <property type="match status" value="1"/>
</dbReference>
<keyword evidence="11" id="KW-1185">Reference proteome</keyword>
<dbReference type="Proteomes" id="UP000199118">
    <property type="component" value="Unassembled WGS sequence"/>
</dbReference>
<name>A0A1H2RXG0_9RHOB</name>
<proteinExistence type="inferred from homology"/>
<evidence type="ECO:0000256" key="1">
    <source>
        <dbReference type="ARBA" id="ARBA00004496"/>
    </source>
</evidence>
<dbReference type="Pfam" id="PF07977">
    <property type="entry name" value="FabA"/>
    <property type="match status" value="1"/>
</dbReference>
<keyword evidence="4 9" id="KW-0444">Lipid biosynthesis</keyword>
<dbReference type="GO" id="GO:0009245">
    <property type="term" value="P:lipid A biosynthetic process"/>
    <property type="evidence" value="ECO:0007669"/>
    <property type="project" value="UniProtKB-UniRule"/>
</dbReference>
<evidence type="ECO:0000256" key="5">
    <source>
        <dbReference type="ARBA" id="ARBA00022556"/>
    </source>
</evidence>
<sequence length="174" mass="19328">MTETSSDAAPADVAPTAETVYGSADIARIQRMIPHRYPFLLVDRVERMVKGDACVGIKNVTMNEPQFTGHFPGEPIMPGVLIVEAMAQTAAVLVVDTLGMEGENLLVYFMTLDKCRFRQRVVPGDQMELRVKILRGHGKIWKFWGEAWVGDKMCAEADFSAMIVMPDHKSRKGA</sequence>
<dbReference type="NCBIfam" id="TIGR01750">
    <property type="entry name" value="fabZ"/>
    <property type="match status" value="1"/>
</dbReference>
<dbReference type="GO" id="GO:0016020">
    <property type="term" value="C:membrane"/>
    <property type="evidence" value="ECO:0007669"/>
    <property type="project" value="GOC"/>
</dbReference>
<comment type="function">
    <text evidence="8 9">Involved in unsaturated fatty acids biosynthesis. Catalyzes the dehydration of short chain beta-hydroxyacyl-ACPs and long chain saturated and unsaturated beta-hydroxyacyl-ACPs.</text>
</comment>
<dbReference type="STRING" id="356660.SAMN05444336_101485"/>
<dbReference type="PANTHER" id="PTHR30272">
    <property type="entry name" value="3-HYDROXYACYL-[ACYL-CARRIER-PROTEIN] DEHYDRATASE"/>
    <property type="match status" value="1"/>
</dbReference>
<feature type="active site" evidence="9">
    <location>
        <position position="70"/>
    </location>
</feature>
<dbReference type="InterPro" id="IPR013114">
    <property type="entry name" value="FabA_FabZ"/>
</dbReference>
<dbReference type="InterPro" id="IPR010084">
    <property type="entry name" value="FabZ"/>
</dbReference>
<gene>
    <name evidence="9" type="primary">fabZ</name>
    <name evidence="10" type="ORF">SAMN05444336_101485</name>
</gene>
<evidence type="ECO:0000256" key="7">
    <source>
        <dbReference type="ARBA" id="ARBA00023239"/>
    </source>
</evidence>
<dbReference type="SUPFAM" id="SSF54637">
    <property type="entry name" value="Thioesterase/thiol ester dehydrase-isomerase"/>
    <property type="match status" value="1"/>
</dbReference>
<organism evidence="10 11">
    <name type="scientific">Albimonas donghaensis</name>
    <dbReference type="NCBI Taxonomy" id="356660"/>
    <lineage>
        <taxon>Bacteria</taxon>
        <taxon>Pseudomonadati</taxon>
        <taxon>Pseudomonadota</taxon>
        <taxon>Alphaproteobacteria</taxon>
        <taxon>Rhodobacterales</taxon>
        <taxon>Paracoccaceae</taxon>
        <taxon>Albimonas</taxon>
    </lineage>
</organism>
<dbReference type="GO" id="GO:0006633">
    <property type="term" value="P:fatty acid biosynthetic process"/>
    <property type="evidence" value="ECO:0007669"/>
    <property type="project" value="UniProtKB-UniRule"/>
</dbReference>
<comment type="catalytic activity">
    <reaction evidence="9">
        <text>a (3R)-hydroxyacyl-[ACP] = a (2E)-enoyl-[ACP] + H2O</text>
        <dbReference type="Rhea" id="RHEA:13097"/>
        <dbReference type="Rhea" id="RHEA-COMP:9925"/>
        <dbReference type="Rhea" id="RHEA-COMP:9945"/>
        <dbReference type="ChEBI" id="CHEBI:15377"/>
        <dbReference type="ChEBI" id="CHEBI:78784"/>
        <dbReference type="ChEBI" id="CHEBI:78827"/>
        <dbReference type="EC" id="4.2.1.59"/>
    </reaction>
</comment>
<dbReference type="PANTHER" id="PTHR30272:SF1">
    <property type="entry name" value="3-HYDROXYACYL-[ACYL-CARRIER-PROTEIN] DEHYDRATASE"/>
    <property type="match status" value="1"/>
</dbReference>
<dbReference type="AlphaFoldDB" id="A0A1H2RXG0"/>
<dbReference type="GO" id="GO:0019171">
    <property type="term" value="F:(3R)-hydroxyacyl-[acyl-carrier-protein] dehydratase activity"/>
    <property type="evidence" value="ECO:0007669"/>
    <property type="project" value="UniProtKB-EC"/>
</dbReference>
<reference evidence="10 11" key="1">
    <citation type="submission" date="2016-10" db="EMBL/GenBank/DDBJ databases">
        <authorList>
            <person name="de Groot N.N."/>
        </authorList>
    </citation>
    <scope>NUCLEOTIDE SEQUENCE [LARGE SCALE GENOMIC DNA]</scope>
    <source>
        <strain evidence="10 11">DSM 17890</strain>
    </source>
</reference>
<keyword evidence="5 9" id="KW-0441">Lipid A biosynthesis</keyword>
<protein>
    <recommendedName>
        <fullName evidence="9">3-hydroxyacyl-[acyl-carrier-protein] dehydratase FabZ</fullName>
        <ecNumber evidence="9">4.2.1.59</ecNumber>
    </recommendedName>
    <alternativeName>
        <fullName evidence="9">(3R)-hydroxymyristoyl-[acyl-carrier-protein] dehydratase</fullName>
        <shortName evidence="9">(3R)-hydroxymyristoyl-ACP dehydrase</shortName>
    </alternativeName>
    <alternativeName>
        <fullName evidence="9">Beta-hydroxyacyl-ACP dehydratase</fullName>
    </alternativeName>
</protein>
<dbReference type="InterPro" id="IPR029069">
    <property type="entry name" value="HotDog_dom_sf"/>
</dbReference>
<dbReference type="GO" id="GO:0005737">
    <property type="term" value="C:cytoplasm"/>
    <property type="evidence" value="ECO:0007669"/>
    <property type="project" value="UniProtKB-SubCell"/>
</dbReference>
<evidence type="ECO:0000256" key="3">
    <source>
        <dbReference type="ARBA" id="ARBA00022490"/>
    </source>
</evidence>
<dbReference type="OrthoDB" id="9772788at2"/>
<evidence type="ECO:0000256" key="2">
    <source>
        <dbReference type="ARBA" id="ARBA00009174"/>
    </source>
</evidence>
<dbReference type="EC" id="4.2.1.59" evidence="9"/>
<evidence type="ECO:0000313" key="10">
    <source>
        <dbReference type="EMBL" id="SDW23985.1"/>
    </source>
</evidence>
<dbReference type="FunFam" id="3.10.129.10:FF:000001">
    <property type="entry name" value="3-hydroxyacyl-[acyl-carrier-protein] dehydratase FabZ"/>
    <property type="match status" value="1"/>
</dbReference>
<dbReference type="Gene3D" id="3.10.129.10">
    <property type="entry name" value="Hotdog Thioesterase"/>
    <property type="match status" value="1"/>
</dbReference>
<dbReference type="NCBIfam" id="NF000582">
    <property type="entry name" value="PRK00006.1"/>
    <property type="match status" value="1"/>
</dbReference>
<comment type="subcellular location">
    <subcellularLocation>
        <location evidence="1 9">Cytoplasm</location>
    </subcellularLocation>
</comment>